<name>A0A6C0DGL8_9ZZZZ</name>
<evidence type="ECO:0000256" key="1">
    <source>
        <dbReference type="SAM" id="MobiDB-lite"/>
    </source>
</evidence>
<organism evidence="2">
    <name type="scientific">viral metagenome</name>
    <dbReference type="NCBI Taxonomy" id="1070528"/>
    <lineage>
        <taxon>unclassified sequences</taxon>
        <taxon>metagenomes</taxon>
        <taxon>organismal metagenomes</taxon>
    </lineage>
</organism>
<feature type="region of interest" description="Disordered" evidence="1">
    <location>
        <begin position="194"/>
        <end position="226"/>
    </location>
</feature>
<protein>
    <submittedName>
        <fullName evidence="2">Uncharacterized protein</fullName>
    </submittedName>
</protein>
<accession>A0A6C0DGL8</accession>
<dbReference type="AlphaFoldDB" id="A0A6C0DGL8"/>
<sequence length="226" mass="26806">MKIKIYVFYIMTEPKPLTEPTIFKVADIMAQNPLVSRDIVKVTTPNGNRIVSPDALPVARRNYYEDVPNMSLATLRRERNPDIIPEMTTEQLRTLTDELYLTMNYDELDYRRNHYLSVNEEFPEEIRTPESGNNDAPWLGRVFAVLWNRGGLENRPTIIFDHVIPNQMTTGYEVWRKKNERKYFENVYRALILPPHDGGRKRTKRPARRKSRKSRKNNRKTKRRRA</sequence>
<dbReference type="EMBL" id="MN739607">
    <property type="protein sequence ID" value="QHT15364.1"/>
    <property type="molecule type" value="Genomic_DNA"/>
</dbReference>
<feature type="compositionally biased region" description="Basic residues" evidence="1">
    <location>
        <begin position="199"/>
        <end position="226"/>
    </location>
</feature>
<evidence type="ECO:0000313" key="2">
    <source>
        <dbReference type="EMBL" id="QHT15364.1"/>
    </source>
</evidence>
<proteinExistence type="predicted"/>
<reference evidence="2" key="1">
    <citation type="journal article" date="2020" name="Nature">
        <title>Giant virus diversity and host interactions through global metagenomics.</title>
        <authorList>
            <person name="Schulz F."/>
            <person name="Roux S."/>
            <person name="Paez-Espino D."/>
            <person name="Jungbluth S."/>
            <person name="Walsh D.A."/>
            <person name="Denef V.J."/>
            <person name="McMahon K.D."/>
            <person name="Konstantinidis K.T."/>
            <person name="Eloe-Fadrosh E.A."/>
            <person name="Kyrpides N.C."/>
            <person name="Woyke T."/>
        </authorList>
    </citation>
    <scope>NUCLEOTIDE SEQUENCE</scope>
    <source>
        <strain evidence="2">GVMAG-M-3300023174-144</strain>
    </source>
</reference>